<evidence type="ECO:0000313" key="2">
    <source>
        <dbReference type="Proteomes" id="UP000070366"/>
    </source>
</evidence>
<comment type="caution">
    <text evidence="1">The sequence shown here is derived from an EMBL/GenBank/DDBJ whole genome shotgun (WGS) entry which is preliminary data.</text>
</comment>
<dbReference type="STRING" id="626937.HMPREF3293_01442"/>
<protein>
    <submittedName>
        <fullName evidence="1">Uncharacterized protein</fullName>
    </submittedName>
</protein>
<proteinExistence type="predicted"/>
<dbReference type="AlphaFoldDB" id="A0A136Q4Z1"/>
<organism evidence="1 2">
    <name type="scientific">Christensenella minuta</name>
    <dbReference type="NCBI Taxonomy" id="626937"/>
    <lineage>
        <taxon>Bacteria</taxon>
        <taxon>Bacillati</taxon>
        <taxon>Bacillota</taxon>
        <taxon>Clostridia</taxon>
        <taxon>Christensenellales</taxon>
        <taxon>Christensenellaceae</taxon>
        <taxon>Christensenella</taxon>
    </lineage>
</organism>
<name>A0A136Q4Z1_9FIRM</name>
<accession>A0A136Q4Z1</accession>
<evidence type="ECO:0000313" key="1">
    <source>
        <dbReference type="EMBL" id="KXK65720.1"/>
    </source>
</evidence>
<sequence>MRCPANIYYHHHQIAFKISTVLCNKLYNRISISPSYKKKFKKIK</sequence>
<gene>
    <name evidence="1" type="ORF">HMPREF3293_01442</name>
</gene>
<dbReference type="Proteomes" id="UP000070366">
    <property type="component" value="Unassembled WGS sequence"/>
</dbReference>
<dbReference type="EMBL" id="LSZW01000057">
    <property type="protein sequence ID" value="KXK65720.1"/>
    <property type="molecule type" value="Genomic_DNA"/>
</dbReference>
<keyword evidence="2" id="KW-1185">Reference proteome</keyword>
<reference evidence="1 2" key="1">
    <citation type="submission" date="2016-02" db="EMBL/GenBank/DDBJ databases">
        <authorList>
            <person name="Wen L."/>
            <person name="He K."/>
            <person name="Yang H."/>
        </authorList>
    </citation>
    <scope>NUCLEOTIDE SEQUENCE [LARGE SCALE GENOMIC DNA]</scope>
    <source>
        <strain evidence="1 2">DSM 22607</strain>
    </source>
</reference>